<dbReference type="EMBL" id="KZ805355">
    <property type="protein sequence ID" value="PVI01624.1"/>
    <property type="molecule type" value="Genomic_DNA"/>
</dbReference>
<evidence type="ECO:0000259" key="2">
    <source>
        <dbReference type="Pfam" id="PF24864"/>
    </source>
</evidence>
<name>A0A2V1DWE2_9PLEO</name>
<evidence type="ECO:0000256" key="1">
    <source>
        <dbReference type="SAM" id="MobiDB-lite"/>
    </source>
</evidence>
<dbReference type="InterPro" id="IPR056632">
    <property type="entry name" value="DUF7730"/>
</dbReference>
<reference evidence="3 4" key="1">
    <citation type="journal article" date="2018" name="Sci. Rep.">
        <title>Comparative genomics provides insights into the lifestyle and reveals functional heterogeneity of dark septate endophytic fungi.</title>
        <authorList>
            <person name="Knapp D.G."/>
            <person name="Nemeth J.B."/>
            <person name="Barry K."/>
            <person name="Hainaut M."/>
            <person name="Henrissat B."/>
            <person name="Johnson J."/>
            <person name="Kuo A."/>
            <person name="Lim J.H.P."/>
            <person name="Lipzen A."/>
            <person name="Nolan M."/>
            <person name="Ohm R.A."/>
            <person name="Tamas L."/>
            <person name="Grigoriev I.V."/>
            <person name="Spatafora J.W."/>
            <person name="Nagy L.G."/>
            <person name="Kovacs G.M."/>
        </authorList>
    </citation>
    <scope>NUCLEOTIDE SEQUENCE [LARGE SCALE GENOMIC DNA]</scope>
    <source>
        <strain evidence="3 4">DSE2036</strain>
    </source>
</reference>
<dbReference type="PANTHER" id="PTHR38790">
    <property type="entry name" value="2EXR DOMAIN-CONTAINING PROTEIN-RELATED"/>
    <property type="match status" value="1"/>
</dbReference>
<gene>
    <name evidence="3" type="ORF">DM02DRAFT_561213</name>
</gene>
<dbReference type="STRING" id="97972.A0A2V1DWE2"/>
<evidence type="ECO:0000313" key="3">
    <source>
        <dbReference type="EMBL" id="PVI01624.1"/>
    </source>
</evidence>
<dbReference type="AlphaFoldDB" id="A0A2V1DWE2"/>
<dbReference type="Proteomes" id="UP000244855">
    <property type="component" value="Unassembled WGS sequence"/>
</dbReference>
<feature type="region of interest" description="Disordered" evidence="1">
    <location>
        <begin position="1"/>
        <end position="39"/>
    </location>
</feature>
<dbReference type="OrthoDB" id="4757095at2759"/>
<feature type="domain" description="DUF7730" evidence="2">
    <location>
        <begin position="78"/>
        <end position="199"/>
    </location>
</feature>
<keyword evidence="4" id="KW-1185">Reference proteome</keyword>
<evidence type="ECO:0000313" key="4">
    <source>
        <dbReference type="Proteomes" id="UP000244855"/>
    </source>
</evidence>
<sequence>MGNTASARRRRHPPRRREPSKPHQPTDPPILQTPHRNPQTACPMFGPRFPLELRLLIYEAVFSDPKRLMHVIPFIDGYVESLDVLYATNRFSVQASFGLRAFHSVTPASQWARIRHLEISTLFLMPLNIWSGKRGFPPEHLQTWTLACEALKKLRGIRYLFVEMLVWDLFDRVNASAVDDDSLVTILQPLNGLEAPHFVVEMNIAIPKSVLARLGKLAFVSLVKTRRYVRQLDTGL</sequence>
<dbReference type="Pfam" id="PF24864">
    <property type="entry name" value="DUF7730"/>
    <property type="match status" value="1"/>
</dbReference>
<organism evidence="3 4">
    <name type="scientific">Periconia macrospinosa</name>
    <dbReference type="NCBI Taxonomy" id="97972"/>
    <lineage>
        <taxon>Eukaryota</taxon>
        <taxon>Fungi</taxon>
        <taxon>Dikarya</taxon>
        <taxon>Ascomycota</taxon>
        <taxon>Pezizomycotina</taxon>
        <taxon>Dothideomycetes</taxon>
        <taxon>Pleosporomycetidae</taxon>
        <taxon>Pleosporales</taxon>
        <taxon>Massarineae</taxon>
        <taxon>Periconiaceae</taxon>
        <taxon>Periconia</taxon>
    </lineage>
</organism>
<proteinExistence type="predicted"/>
<dbReference type="PANTHER" id="PTHR38790:SF4">
    <property type="entry name" value="2EXR DOMAIN-CONTAINING PROTEIN"/>
    <property type="match status" value="1"/>
</dbReference>
<protein>
    <recommendedName>
        <fullName evidence="2">DUF7730 domain-containing protein</fullName>
    </recommendedName>
</protein>
<accession>A0A2V1DWE2</accession>